<evidence type="ECO:0000259" key="3">
    <source>
        <dbReference type="PROSITE" id="PS50234"/>
    </source>
</evidence>
<evidence type="ECO:0000313" key="4">
    <source>
        <dbReference type="EMBL" id="GGK96446.1"/>
    </source>
</evidence>
<feature type="region of interest" description="Disordered" evidence="1">
    <location>
        <begin position="627"/>
        <end position="664"/>
    </location>
</feature>
<keyword evidence="5" id="KW-1185">Reference proteome</keyword>
<evidence type="ECO:0000256" key="2">
    <source>
        <dbReference type="SAM" id="Phobius"/>
    </source>
</evidence>
<reference evidence="4" key="2">
    <citation type="submission" date="2020-09" db="EMBL/GenBank/DDBJ databases">
        <authorList>
            <person name="Sun Q."/>
            <person name="Zhou Y."/>
        </authorList>
    </citation>
    <scope>NUCLEOTIDE SEQUENCE</scope>
    <source>
        <strain evidence="4">CGMCC 4.3508</strain>
    </source>
</reference>
<dbReference type="InterPro" id="IPR002035">
    <property type="entry name" value="VWF_A"/>
</dbReference>
<feature type="region of interest" description="Disordered" evidence="1">
    <location>
        <begin position="1"/>
        <end position="62"/>
    </location>
</feature>
<dbReference type="PROSITE" id="PS50234">
    <property type="entry name" value="VWFA"/>
    <property type="match status" value="1"/>
</dbReference>
<keyword evidence="2" id="KW-0812">Transmembrane</keyword>
<comment type="caution">
    <text evidence="4">The sequence shown here is derived from an EMBL/GenBank/DDBJ whole genome shotgun (WGS) entry which is preliminary data.</text>
</comment>
<dbReference type="SUPFAM" id="SSF53300">
    <property type="entry name" value="vWA-like"/>
    <property type="match status" value="1"/>
</dbReference>
<reference evidence="4" key="1">
    <citation type="journal article" date="2014" name="Int. J. Syst. Evol. Microbiol.">
        <title>Complete genome sequence of Corynebacterium casei LMG S-19264T (=DSM 44701T), isolated from a smear-ripened cheese.</title>
        <authorList>
            <consortium name="US DOE Joint Genome Institute (JGI-PGF)"/>
            <person name="Walter F."/>
            <person name="Albersmeier A."/>
            <person name="Kalinowski J."/>
            <person name="Ruckert C."/>
        </authorList>
    </citation>
    <scope>NUCLEOTIDE SEQUENCE</scope>
    <source>
        <strain evidence="4">CGMCC 4.3508</strain>
    </source>
</reference>
<keyword evidence="2" id="KW-1133">Transmembrane helix</keyword>
<gene>
    <name evidence="4" type="ORF">GCM10011588_08570</name>
</gene>
<proteinExistence type="predicted"/>
<keyword evidence="2" id="KW-0472">Membrane</keyword>
<feature type="compositionally biased region" description="Gly residues" evidence="1">
    <location>
        <begin position="1"/>
        <end position="32"/>
    </location>
</feature>
<feature type="domain" description="VWFA" evidence="3">
    <location>
        <begin position="114"/>
        <end position="300"/>
    </location>
</feature>
<organism evidence="4 5">
    <name type="scientific">Nocardia jinanensis</name>
    <dbReference type="NCBI Taxonomy" id="382504"/>
    <lineage>
        <taxon>Bacteria</taxon>
        <taxon>Bacillati</taxon>
        <taxon>Actinomycetota</taxon>
        <taxon>Actinomycetes</taxon>
        <taxon>Mycobacteriales</taxon>
        <taxon>Nocardiaceae</taxon>
        <taxon>Nocardia</taxon>
    </lineage>
</organism>
<accession>A0A917VML1</accession>
<evidence type="ECO:0000256" key="1">
    <source>
        <dbReference type="SAM" id="MobiDB-lite"/>
    </source>
</evidence>
<evidence type="ECO:0000313" key="5">
    <source>
        <dbReference type="Proteomes" id="UP000638263"/>
    </source>
</evidence>
<dbReference type="Pfam" id="PF13519">
    <property type="entry name" value="VWA_2"/>
    <property type="match status" value="1"/>
</dbReference>
<feature type="transmembrane region" description="Helical" evidence="2">
    <location>
        <begin position="673"/>
        <end position="695"/>
    </location>
</feature>
<name>A0A917VML1_9NOCA</name>
<dbReference type="EMBL" id="BMMH01000001">
    <property type="protein sequence ID" value="GGK96446.1"/>
    <property type="molecule type" value="Genomic_DNA"/>
</dbReference>
<dbReference type="InterPro" id="IPR036465">
    <property type="entry name" value="vWFA_dom_sf"/>
</dbReference>
<sequence length="701" mass="71462">MSDGAGRGRAGPGGAGRGRANGPGVGKPGRGGIVDRSGVPAPGGRGSDGAHSTSGVGSARSCPFEWDSSEWEDHRVSISSRALVAATVAVIGLVPAAAPALAQQSPQQGIEYAPTMLVLDASGSMLAPDPSGGTKMDAAKNAVRSFVAAAPSAAEVGLTVYGTSTGSSDAEQAAGCQDVAVLQPAGTIDKPALTAAADRIVPRGYTPIGTSLRAAAAALPQEGPRSIVLVSDGQDTCAPPDPCDVARELSAQGNEIVVHAIGFGVDDPSRAQLTCIAQSTGGTYTDAVDGKTLEQVLPRVSAAALRTYAAVGTPITGTPGYRDAPVVTPGQYLDVLERKKPRYYAVDVPEGATAYFTGTVSFPRTKDSLSSVDRLDLRVYGADGQDCRTEEKELATRSGDGVALTVGSIWKGAAEPGAGGPDADACQGGGRYYFALEWGAASDSAPAQLPVELSVGVEPAVTDPGPGAAPAAVEFTAPDGPTTPVVGGGSFNVAAGLPGTGRYTDTVQRGEFVFYRVKLDWGQGLAYRVRFGETPERGSEYTSNIATTLYNPYRAELDSDTMAYTGSEQLLPSHDQAIATAPTRYLNREASDPQVAGQAMAGWYYIAVKLSPTEKVAPVPIELEVDITGEPEPGPSYAGTTASDGTFGGDSGPLASGNSSDQPDGTAEGISTVVGIAVGIVAVVLIVAVALVVFVTRRRSR</sequence>
<dbReference type="SMART" id="SM00327">
    <property type="entry name" value="VWA"/>
    <property type="match status" value="1"/>
</dbReference>
<dbReference type="Proteomes" id="UP000638263">
    <property type="component" value="Unassembled WGS sequence"/>
</dbReference>
<protein>
    <recommendedName>
        <fullName evidence="3">VWFA domain-containing protein</fullName>
    </recommendedName>
</protein>
<dbReference type="AlphaFoldDB" id="A0A917VML1"/>
<dbReference type="Gene3D" id="3.40.50.410">
    <property type="entry name" value="von Willebrand factor, type A domain"/>
    <property type="match status" value="1"/>
</dbReference>